<keyword evidence="6 7" id="KW-0472">Membrane</keyword>
<proteinExistence type="predicted"/>
<organism evidence="8 9">
    <name type="scientific">Aduncisulcus paluster</name>
    <dbReference type="NCBI Taxonomy" id="2918883"/>
    <lineage>
        <taxon>Eukaryota</taxon>
        <taxon>Metamonada</taxon>
        <taxon>Carpediemonas-like organisms</taxon>
        <taxon>Aduncisulcus</taxon>
    </lineage>
</organism>
<keyword evidence="4 7" id="KW-0812">Transmembrane</keyword>
<evidence type="ECO:0000256" key="3">
    <source>
        <dbReference type="ARBA" id="ARBA00022475"/>
    </source>
</evidence>
<evidence type="ECO:0000313" key="8">
    <source>
        <dbReference type="EMBL" id="GKT34669.1"/>
    </source>
</evidence>
<feature type="transmembrane region" description="Helical" evidence="7">
    <location>
        <begin position="39"/>
        <end position="58"/>
    </location>
</feature>
<keyword evidence="9" id="KW-1185">Reference proteome</keyword>
<name>A0ABQ5KQA2_9EUKA</name>
<feature type="transmembrane region" description="Helical" evidence="7">
    <location>
        <begin position="6"/>
        <end position="27"/>
    </location>
</feature>
<comment type="subcellular location">
    <subcellularLocation>
        <location evidence="1">Membrane</location>
        <topology evidence="1">Multi-pass membrane protein</topology>
    </subcellularLocation>
</comment>
<keyword evidence="5 7" id="KW-1133">Transmembrane helix</keyword>
<gene>
    <name evidence="8" type="ORF">ADUPG1_007980</name>
</gene>
<evidence type="ECO:0000256" key="5">
    <source>
        <dbReference type="ARBA" id="ARBA00022989"/>
    </source>
</evidence>
<comment type="caution">
    <text evidence="8">The sequence shown here is derived from an EMBL/GenBank/DDBJ whole genome shotgun (WGS) entry which is preliminary data.</text>
</comment>
<feature type="transmembrane region" description="Helical" evidence="7">
    <location>
        <begin position="104"/>
        <end position="124"/>
    </location>
</feature>
<dbReference type="EMBL" id="BQXS01010848">
    <property type="protein sequence ID" value="GKT34669.1"/>
    <property type="molecule type" value="Genomic_DNA"/>
</dbReference>
<dbReference type="PANTHER" id="PTHR36838:SF3">
    <property type="entry name" value="TRANSPORTER AUXIN EFFLUX CARRIER EC FAMILY"/>
    <property type="match status" value="1"/>
</dbReference>
<evidence type="ECO:0000256" key="4">
    <source>
        <dbReference type="ARBA" id="ARBA00022692"/>
    </source>
</evidence>
<evidence type="ECO:0000256" key="6">
    <source>
        <dbReference type="ARBA" id="ARBA00023136"/>
    </source>
</evidence>
<feature type="transmembrane region" description="Helical" evidence="7">
    <location>
        <begin position="252"/>
        <end position="274"/>
    </location>
</feature>
<accession>A0ABQ5KQA2</accession>
<dbReference type="InterPro" id="IPR004776">
    <property type="entry name" value="Mem_transp_PIN-like"/>
</dbReference>
<feature type="transmembrane region" description="Helical" evidence="7">
    <location>
        <begin position="344"/>
        <end position="367"/>
    </location>
</feature>
<dbReference type="Proteomes" id="UP001057375">
    <property type="component" value="Unassembled WGS sequence"/>
</dbReference>
<feature type="transmembrane region" description="Helical" evidence="7">
    <location>
        <begin position="312"/>
        <end position="332"/>
    </location>
</feature>
<sequence>MTSMLSAIINECCIPILIIFGFGWLSGGLKIFKESDLATLNRLVFLICFPVLIFRGLANNTFKAEYLQFASSYLVVTVYSFLLAGIIGLFFTKKQKLREFTTHFPNFCWASNVLIGVPVINAIFGEEAAALYPILYTLASVVIQMPILVFFFELTHIRKELGLEESAHDEEIVRDEDESMERIEMKSMKKTSDLPTSEVVVTSVKVQEGSFFGRVAKKVGLGLITKPTVWAMVLGLIWGATPWDLPVAVSTVVNKLAGMVTPGGIFAVGLFFGLYKEPIEWKWSILYFLGRMVGSVGVIFGFVKLMGFDKTLAHSAMALAGTPVALAAFTHAKEYDINPHRYPPVLLLELLLLLPVQYLISVIVDIFW</sequence>
<protein>
    <submittedName>
        <fullName evidence="8">Membrane transport protein like protein</fullName>
    </submittedName>
</protein>
<evidence type="ECO:0000256" key="2">
    <source>
        <dbReference type="ARBA" id="ARBA00022448"/>
    </source>
</evidence>
<evidence type="ECO:0000256" key="7">
    <source>
        <dbReference type="SAM" id="Phobius"/>
    </source>
</evidence>
<reference evidence="8" key="1">
    <citation type="submission" date="2022-03" db="EMBL/GenBank/DDBJ databases">
        <title>Draft genome sequence of Aduncisulcus paluster, a free-living microaerophilic Fornicata.</title>
        <authorList>
            <person name="Yuyama I."/>
            <person name="Kume K."/>
            <person name="Tamura T."/>
            <person name="Inagaki Y."/>
            <person name="Hashimoto T."/>
        </authorList>
    </citation>
    <scope>NUCLEOTIDE SEQUENCE</scope>
    <source>
        <strain evidence="8">NY0171</strain>
    </source>
</reference>
<feature type="transmembrane region" description="Helical" evidence="7">
    <location>
        <begin position="70"/>
        <end position="92"/>
    </location>
</feature>
<feature type="transmembrane region" description="Helical" evidence="7">
    <location>
        <begin position="130"/>
        <end position="152"/>
    </location>
</feature>
<dbReference type="PANTHER" id="PTHR36838">
    <property type="entry name" value="AUXIN EFFLUX CARRIER FAMILY PROTEIN"/>
    <property type="match status" value="1"/>
</dbReference>
<keyword evidence="2" id="KW-0813">Transport</keyword>
<keyword evidence="3" id="KW-1003">Cell membrane</keyword>
<feature type="transmembrane region" description="Helical" evidence="7">
    <location>
        <begin position="219"/>
        <end position="240"/>
    </location>
</feature>
<evidence type="ECO:0000256" key="1">
    <source>
        <dbReference type="ARBA" id="ARBA00004141"/>
    </source>
</evidence>
<evidence type="ECO:0000313" key="9">
    <source>
        <dbReference type="Proteomes" id="UP001057375"/>
    </source>
</evidence>
<feature type="transmembrane region" description="Helical" evidence="7">
    <location>
        <begin position="286"/>
        <end position="306"/>
    </location>
</feature>
<dbReference type="Pfam" id="PF03547">
    <property type="entry name" value="Mem_trans"/>
    <property type="match status" value="1"/>
</dbReference>